<proteinExistence type="predicted"/>
<accession>A0ACB9WNL6</accession>
<dbReference type="EMBL" id="CM043797">
    <property type="protein sequence ID" value="KAI4814980.1"/>
    <property type="molecule type" value="Genomic_DNA"/>
</dbReference>
<comment type="caution">
    <text evidence="1">The sequence shown here is derived from an EMBL/GenBank/DDBJ whole genome shotgun (WGS) entry which is preliminary data.</text>
</comment>
<evidence type="ECO:0000313" key="2">
    <source>
        <dbReference type="Proteomes" id="UP001057452"/>
    </source>
</evidence>
<dbReference type="Proteomes" id="UP001057452">
    <property type="component" value="Chromosome 13"/>
</dbReference>
<reference evidence="1" key="1">
    <citation type="submission" date="2022-05" db="EMBL/GenBank/DDBJ databases">
        <title>Chromosome-level genome of Chaenocephalus aceratus.</title>
        <authorList>
            <person name="Park H."/>
        </authorList>
    </citation>
    <scope>NUCLEOTIDE SEQUENCE</scope>
    <source>
        <strain evidence="1">KU_202001</strain>
    </source>
</reference>
<name>A0ACB9WNL6_CHAAC</name>
<keyword evidence="2" id="KW-1185">Reference proteome</keyword>
<sequence>MDKMKVMGLRRQKNYSGRWDVLIQQATQCLNRLIEIAARKRRNYILDQTNVYGSARRRKMRPFEGFQRKAIVICPTDEDLKERTLKQTNEQGKDVPDHAVLEMKANFTVPEACDFLEDVTFAAAATAAGTEAADTGNTRGSYIQNRWGNRESSSDARSSYNRSQPATGSYNRPVPYNKGTYSQGYSQSYNQGYNQGSYNQSYYSQYPGYSQSYSQIPTTYAQQWQQYYQNQNQWNQYYSQYGGYPGQAARLLRLPVAPPCICPASTRVLNTLTSAAKWILYSPTNRVPKHLSSFHQSVYT</sequence>
<protein>
    <submittedName>
        <fullName evidence="1">Uncharacterized protein</fullName>
    </submittedName>
</protein>
<gene>
    <name evidence="1" type="ORF">KUCAC02_005152</name>
</gene>
<organism evidence="1 2">
    <name type="scientific">Chaenocephalus aceratus</name>
    <name type="common">Blackfin icefish</name>
    <name type="synonym">Chaenichthys aceratus</name>
    <dbReference type="NCBI Taxonomy" id="36190"/>
    <lineage>
        <taxon>Eukaryota</taxon>
        <taxon>Metazoa</taxon>
        <taxon>Chordata</taxon>
        <taxon>Craniata</taxon>
        <taxon>Vertebrata</taxon>
        <taxon>Euteleostomi</taxon>
        <taxon>Actinopterygii</taxon>
        <taxon>Neopterygii</taxon>
        <taxon>Teleostei</taxon>
        <taxon>Neoteleostei</taxon>
        <taxon>Acanthomorphata</taxon>
        <taxon>Eupercaria</taxon>
        <taxon>Perciformes</taxon>
        <taxon>Notothenioidei</taxon>
        <taxon>Channichthyidae</taxon>
        <taxon>Chaenocephalus</taxon>
    </lineage>
</organism>
<evidence type="ECO:0000313" key="1">
    <source>
        <dbReference type="EMBL" id="KAI4814980.1"/>
    </source>
</evidence>